<protein>
    <recommendedName>
        <fullName evidence="3">Pentapeptide repeat-containing protein</fullName>
    </recommendedName>
</protein>
<dbReference type="Gene3D" id="2.160.20.80">
    <property type="entry name" value="E3 ubiquitin-protein ligase SopA"/>
    <property type="match status" value="1"/>
</dbReference>
<gene>
    <name evidence="1" type="ORF">GCM10007932_34950</name>
</gene>
<dbReference type="Proteomes" id="UP001156690">
    <property type="component" value="Unassembled WGS sequence"/>
</dbReference>
<sequence length="563" mass="64015">MCNHIYTGNYKTLPKAMGIKCPYPTIYENLKSAIHGDSTGGHAPLLPIDEHGNCIFHSKDLNWKRVNNFKKHFMDLLEIIGADETIRDYDFSEFHFVGDNLDELSSPQYIFDITDSVYRKQAYFFNAVFHDAIKIANSNFKNGVRFDNCIFDHDISFTNTSIQGSVFSNSRFHRNVQFSNIKFLSYSLFENVVFTGNSSGYVVKFKDSQFQGITDFSGIIFKPQVKECSMGFHNVQFEDYTNFNKAEFYNQVVFADVLFASMTEFTDALFATASSAARYNGTAVEFNQIEVSAKAVLSFNSSDPLVKLFNHDVQMSFKKDPEGLIQFENINYKNLTSQSRERLTKYTKTGNVEIGTGCIKYRFQTEIRTIEISQGNAPLILELCQTFTNYFTASNGINLGFEIVERNKNKVSFFYFTDENIFEDAFLQSLEKTEQELWSLLATNPEGHQYITLREGTSQTTLAKRDHFINVVDGISALIGTFCRVGVRIACGSWTAKDTETLLNSVRFNKASRTEQAMKLHKVLIDKYTGEELLAFNIQQNGLLIGHSTNVIFNGPVETVTID</sequence>
<evidence type="ECO:0000313" key="2">
    <source>
        <dbReference type="Proteomes" id="UP001156690"/>
    </source>
</evidence>
<evidence type="ECO:0000313" key="1">
    <source>
        <dbReference type="EMBL" id="GLQ74134.1"/>
    </source>
</evidence>
<proteinExistence type="predicted"/>
<accession>A0AAV5NV29</accession>
<organism evidence="1 2">
    <name type="scientific">Vibrio penaeicida</name>
    <dbReference type="NCBI Taxonomy" id="104609"/>
    <lineage>
        <taxon>Bacteria</taxon>
        <taxon>Pseudomonadati</taxon>
        <taxon>Pseudomonadota</taxon>
        <taxon>Gammaproteobacteria</taxon>
        <taxon>Vibrionales</taxon>
        <taxon>Vibrionaceae</taxon>
        <taxon>Vibrio</taxon>
    </lineage>
</organism>
<comment type="caution">
    <text evidence="1">The sequence shown here is derived from an EMBL/GenBank/DDBJ whole genome shotgun (WGS) entry which is preliminary data.</text>
</comment>
<dbReference type="RefSeq" id="WP_224055390.1">
    <property type="nucleotide sequence ID" value="NZ_AP025144.1"/>
</dbReference>
<reference evidence="2" key="1">
    <citation type="journal article" date="2019" name="Int. J. Syst. Evol. Microbiol.">
        <title>The Global Catalogue of Microorganisms (GCM) 10K type strain sequencing project: providing services to taxonomists for standard genome sequencing and annotation.</title>
        <authorList>
            <consortium name="The Broad Institute Genomics Platform"/>
            <consortium name="The Broad Institute Genome Sequencing Center for Infectious Disease"/>
            <person name="Wu L."/>
            <person name="Ma J."/>
        </authorList>
    </citation>
    <scope>NUCLEOTIDE SEQUENCE [LARGE SCALE GENOMIC DNA]</scope>
    <source>
        <strain evidence="2">NBRC 15640</strain>
    </source>
</reference>
<name>A0AAV5NV29_9VIBR</name>
<dbReference type="EMBL" id="BSNX01000053">
    <property type="protein sequence ID" value="GLQ74134.1"/>
    <property type="molecule type" value="Genomic_DNA"/>
</dbReference>
<evidence type="ECO:0008006" key="3">
    <source>
        <dbReference type="Google" id="ProtNLM"/>
    </source>
</evidence>
<keyword evidence="2" id="KW-1185">Reference proteome</keyword>
<dbReference type="AlphaFoldDB" id="A0AAV5NV29"/>